<sequence>MTVLTIPAWGVAELVEREPERPGLGQVRVRVEAAPVHPADVWVHDGTLAALLPDAPSYTPGWGVAGVVEEVGPDVVDLAPGDPVLGLSDWFDTFVGTHASSVVLPARAVGRRPGGLAAAQAAALSLNALTARQALDLLDLPTGATLGVTGAAGGVGGFALELARLRGLEVVGVARETDRGFVEGAGGRLAMRPDDDDADLAEALRAAAGGGALDAVLDTAVLGAPALDAVRDGGVFVAVTGPGTPASEREIRVDTVHVVGDGSQLAELALLATDGAITARVAAMFPLAEAADAYRTVAQGGLRGAVVLIP</sequence>
<dbReference type="RefSeq" id="WP_289454320.1">
    <property type="nucleotide sequence ID" value="NZ_JAUCGQ010000001.1"/>
</dbReference>
<comment type="caution">
    <text evidence="3">The sequence shown here is derived from an EMBL/GenBank/DDBJ whole genome shotgun (WGS) entry which is preliminary data.</text>
</comment>
<proteinExistence type="predicted"/>
<gene>
    <name evidence="3" type="ORF">QRT04_06350</name>
</gene>
<dbReference type="SUPFAM" id="SSF51735">
    <property type="entry name" value="NAD(P)-binding Rossmann-fold domains"/>
    <property type="match status" value="1"/>
</dbReference>
<feature type="domain" description="Enoyl reductase (ER)" evidence="2">
    <location>
        <begin position="10"/>
        <end position="308"/>
    </location>
</feature>
<name>A0ABT7SEE8_9CELL</name>
<dbReference type="SMART" id="SM00829">
    <property type="entry name" value="PKS_ER"/>
    <property type="match status" value="1"/>
</dbReference>
<dbReference type="Pfam" id="PF08240">
    <property type="entry name" value="ADH_N"/>
    <property type="match status" value="1"/>
</dbReference>
<keyword evidence="4" id="KW-1185">Reference proteome</keyword>
<dbReference type="PANTHER" id="PTHR44154">
    <property type="entry name" value="QUINONE OXIDOREDUCTASE"/>
    <property type="match status" value="1"/>
</dbReference>
<dbReference type="PANTHER" id="PTHR44154:SF1">
    <property type="entry name" value="QUINONE OXIDOREDUCTASE"/>
    <property type="match status" value="1"/>
</dbReference>
<dbReference type="InterPro" id="IPR051603">
    <property type="entry name" value="Zinc-ADH_QOR/CCCR"/>
</dbReference>
<dbReference type="Gene3D" id="3.90.180.10">
    <property type="entry name" value="Medium-chain alcohol dehydrogenases, catalytic domain"/>
    <property type="match status" value="1"/>
</dbReference>
<accession>A0ABT7SEE8</accession>
<keyword evidence="1" id="KW-0521">NADP</keyword>
<evidence type="ECO:0000259" key="2">
    <source>
        <dbReference type="SMART" id="SM00829"/>
    </source>
</evidence>
<evidence type="ECO:0000256" key="1">
    <source>
        <dbReference type="ARBA" id="ARBA00022857"/>
    </source>
</evidence>
<dbReference type="SUPFAM" id="SSF50129">
    <property type="entry name" value="GroES-like"/>
    <property type="match status" value="1"/>
</dbReference>
<reference evidence="3 4" key="1">
    <citation type="submission" date="2023-06" db="EMBL/GenBank/DDBJ databases">
        <title>Cellulomonas sp. MW4 Whole genome sequence.</title>
        <authorList>
            <person name="Park S."/>
        </authorList>
    </citation>
    <scope>NUCLEOTIDE SEQUENCE [LARGE SCALE GENOMIC DNA]</scope>
    <source>
        <strain evidence="3 4">MW4</strain>
    </source>
</reference>
<dbReference type="Gene3D" id="3.40.50.720">
    <property type="entry name" value="NAD(P)-binding Rossmann-like Domain"/>
    <property type="match status" value="1"/>
</dbReference>
<dbReference type="InterPro" id="IPR011032">
    <property type="entry name" value="GroES-like_sf"/>
</dbReference>
<dbReference type="Proteomes" id="UP001529338">
    <property type="component" value="Unassembled WGS sequence"/>
</dbReference>
<evidence type="ECO:0000313" key="4">
    <source>
        <dbReference type="Proteomes" id="UP001529338"/>
    </source>
</evidence>
<evidence type="ECO:0000313" key="3">
    <source>
        <dbReference type="EMBL" id="MDM7854547.1"/>
    </source>
</evidence>
<dbReference type="Pfam" id="PF13602">
    <property type="entry name" value="ADH_zinc_N_2"/>
    <property type="match status" value="1"/>
</dbReference>
<protein>
    <submittedName>
        <fullName evidence="3">Zinc-binding dehydrogenase</fullName>
    </submittedName>
</protein>
<dbReference type="InterPro" id="IPR036291">
    <property type="entry name" value="NAD(P)-bd_dom_sf"/>
</dbReference>
<dbReference type="EMBL" id="JAUCGQ010000001">
    <property type="protein sequence ID" value="MDM7854547.1"/>
    <property type="molecule type" value="Genomic_DNA"/>
</dbReference>
<dbReference type="InterPro" id="IPR020843">
    <property type="entry name" value="ER"/>
</dbReference>
<dbReference type="InterPro" id="IPR013154">
    <property type="entry name" value="ADH-like_N"/>
</dbReference>
<organism evidence="3 4">
    <name type="scientific">Cellulomonas alba</name>
    <dbReference type="NCBI Taxonomy" id="3053467"/>
    <lineage>
        <taxon>Bacteria</taxon>
        <taxon>Bacillati</taxon>
        <taxon>Actinomycetota</taxon>
        <taxon>Actinomycetes</taxon>
        <taxon>Micrococcales</taxon>
        <taxon>Cellulomonadaceae</taxon>
        <taxon>Cellulomonas</taxon>
    </lineage>
</organism>